<evidence type="ECO:0000256" key="7">
    <source>
        <dbReference type="ARBA" id="ARBA00023125"/>
    </source>
</evidence>
<keyword evidence="5" id="KW-0158">Chromosome</keyword>
<reference evidence="9 10" key="1">
    <citation type="journal article" date="2018" name="PLoS Genet.">
        <title>Population sequencing reveals clonal diversity and ancestral inbreeding in the grapevine cultivar Chardonnay.</title>
        <authorList>
            <person name="Roach M.J."/>
            <person name="Johnson D.L."/>
            <person name="Bohlmann J."/>
            <person name="van Vuuren H.J."/>
            <person name="Jones S.J."/>
            <person name="Pretorius I.S."/>
            <person name="Schmidt S.A."/>
            <person name="Borneman A.R."/>
        </authorList>
    </citation>
    <scope>NUCLEOTIDE SEQUENCE [LARGE SCALE GENOMIC DNA]</scope>
    <source>
        <strain evidence="10">cv. Chardonnay</strain>
        <tissue evidence="9">Leaf</tissue>
    </source>
</reference>
<evidence type="ECO:0000256" key="1">
    <source>
        <dbReference type="ARBA" id="ARBA00004123"/>
    </source>
</evidence>
<proteinExistence type="inferred from homology"/>
<accession>A0A438ESA5</accession>
<dbReference type="InterPro" id="IPR042617">
    <property type="entry name" value="CTC1-like"/>
</dbReference>
<gene>
    <name evidence="9" type="primary">CTC1_0</name>
    <name evidence="9" type="ORF">CK203_086831</name>
</gene>
<comment type="subcellular location">
    <subcellularLocation>
        <location evidence="2">Chromosome</location>
        <location evidence="2">Telomere</location>
    </subcellularLocation>
    <subcellularLocation>
        <location evidence="1">Nucleus</location>
    </subcellularLocation>
</comment>
<keyword evidence="8" id="KW-0539">Nucleus</keyword>
<comment type="caution">
    <text evidence="9">The sequence shown here is derived from an EMBL/GenBank/DDBJ whole genome shotgun (WGS) entry which is preliminary data.</text>
</comment>
<dbReference type="Proteomes" id="UP000288805">
    <property type="component" value="Unassembled WGS sequence"/>
</dbReference>
<evidence type="ECO:0000313" key="10">
    <source>
        <dbReference type="Proteomes" id="UP000288805"/>
    </source>
</evidence>
<sequence>MEFPGFYCWTQSLFQFRCISVGLGSSSASKDGSKGRYSLRGVLESKKLVFIGKEESQLMYVTTGKTVLRVLSMANQELPHKEAIDYLIHPHSLRVGALISVRNIHFLNPKFSWTEMLILGSCFKTSIIVECFSPLETGCHKVSQSQSLLGKFIDSLAFSARLWVLLVVSCFRKRKDWFQVFARSHLPSSVFQYRYGVFMEFCKHDSCGCGTEPNYDQLKLVAPISNLVHHCEAMWMKNQLEGDCETMVNNNEFSQLSCGGRSHGLPITRILPSEAIGVILLGSFKALPRLDPLSAQNIFVVANSDVFAFRLTNCTLTQLPSCADYISPSGRLQLIDATGCFDVVIPDLPSDCNSNSIYEVNDYSLVMEGMPDHLDHFGLVEMEPFSCRSIFESSPLDNLKELEDGRFHMLHVTHKFPVLQKFQKDQVVSDGLSMLVEAVVLPWDLFLSGKNPTKVSKDQKREPMELYNSRNYHEYVSFKRCKIDHASSRLLSSGLTDKSSVAGMGSCGHLSDCSSANKQYPVEIPCLACCRSGRLVSSGSLYCTEAALKFGAGCKLGALKVLLEFKSESFFKYQLLQIGGYYITKHQNKDPFCNHRDFDYVRGGKFLITSGTTIWSLSFSYDEIFHYTDPSFDPALVTCPLHNSQQTELLLQRSTDNCHEMCSDIHLHLPADLKNELEVDFTVLEKRSDQDSSKTGRVSLQGQVLAVHNLNHTSLDARLSNENYGDVRQLRLSRGVTWSTCIHVLMDHHIVSIFGGLSEHAYPTGFGPGVVADFSSNSRTGGKLRSYAVLYKQIVAVHFLVLEKNRKSQPKVPCRLSVDIPLASFVLDFQFSPRFALNDV</sequence>
<evidence type="ECO:0000256" key="3">
    <source>
        <dbReference type="ARBA" id="ARBA00006332"/>
    </source>
</evidence>
<evidence type="ECO:0000256" key="2">
    <source>
        <dbReference type="ARBA" id="ARBA00004574"/>
    </source>
</evidence>
<dbReference type="GO" id="GO:0000781">
    <property type="term" value="C:chromosome, telomeric region"/>
    <property type="evidence" value="ECO:0007669"/>
    <property type="project" value="UniProtKB-SubCell"/>
</dbReference>
<evidence type="ECO:0000256" key="8">
    <source>
        <dbReference type="ARBA" id="ARBA00023242"/>
    </source>
</evidence>
<dbReference type="GO" id="GO:0005634">
    <property type="term" value="C:nucleus"/>
    <property type="evidence" value="ECO:0007669"/>
    <property type="project" value="UniProtKB-SubCell"/>
</dbReference>
<organism evidence="9 10">
    <name type="scientific">Vitis vinifera</name>
    <name type="common">Grape</name>
    <dbReference type="NCBI Taxonomy" id="29760"/>
    <lineage>
        <taxon>Eukaryota</taxon>
        <taxon>Viridiplantae</taxon>
        <taxon>Streptophyta</taxon>
        <taxon>Embryophyta</taxon>
        <taxon>Tracheophyta</taxon>
        <taxon>Spermatophyta</taxon>
        <taxon>Magnoliopsida</taxon>
        <taxon>eudicotyledons</taxon>
        <taxon>Gunneridae</taxon>
        <taxon>Pentapetalae</taxon>
        <taxon>rosids</taxon>
        <taxon>Vitales</taxon>
        <taxon>Vitaceae</taxon>
        <taxon>Viteae</taxon>
        <taxon>Vitis</taxon>
    </lineage>
</organism>
<dbReference type="GO" id="GO:0003677">
    <property type="term" value="F:DNA binding"/>
    <property type="evidence" value="ECO:0007669"/>
    <property type="project" value="UniProtKB-KW"/>
</dbReference>
<evidence type="ECO:0000256" key="5">
    <source>
        <dbReference type="ARBA" id="ARBA00022454"/>
    </source>
</evidence>
<dbReference type="AlphaFoldDB" id="A0A438ESA5"/>
<dbReference type="PANTHER" id="PTHR14865">
    <property type="entry name" value="CST COMPLEX SUBUNIT CTC1"/>
    <property type="match status" value="1"/>
</dbReference>
<dbReference type="EMBL" id="QGNW01001197">
    <property type="protein sequence ID" value="RVW50495.1"/>
    <property type="molecule type" value="Genomic_DNA"/>
</dbReference>
<evidence type="ECO:0000313" key="9">
    <source>
        <dbReference type="EMBL" id="RVW50495.1"/>
    </source>
</evidence>
<protein>
    <recommendedName>
        <fullName evidence="4">CST complex subunit CTC1</fullName>
    </recommendedName>
</protein>
<evidence type="ECO:0000256" key="6">
    <source>
        <dbReference type="ARBA" id="ARBA00022895"/>
    </source>
</evidence>
<keyword evidence="6" id="KW-0779">Telomere</keyword>
<name>A0A438ESA5_VITVI</name>
<keyword evidence="7" id="KW-0238">DNA-binding</keyword>
<evidence type="ECO:0000256" key="4">
    <source>
        <dbReference type="ARBA" id="ARBA00016175"/>
    </source>
</evidence>
<comment type="similarity">
    <text evidence="3">Belongs to the CTC1 family.</text>
</comment>
<dbReference type="PANTHER" id="PTHR14865:SF2">
    <property type="entry name" value="CST COMPLEX SUBUNIT CTC1"/>
    <property type="match status" value="1"/>
</dbReference>